<proteinExistence type="predicted"/>
<gene>
    <name evidence="3" type="ORF">D9611_008676</name>
</gene>
<comment type="caution">
    <text evidence="3">The sequence shown here is derived from an EMBL/GenBank/DDBJ whole genome shotgun (WGS) entry which is preliminary data.</text>
</comment>
<keyword evidence="4" id="KW-1185">Reference proteome</keyword>
<evidence type="ECO:0000256" key="1">
    <source>
        <dbReference type="SAM" id="MobiDB-lite"/>
    </source>
</evidence>
<evidence type="ECO:0000313" key="4">
    <source>
        <dbReference type="Proteomes" id="UP000541558"/>
    </source>
</evidence>
<dbReference type="PANTHER" id="PTHR12496:SF0">
    <property type="entry name" value="METHYLTRANSFERASE DOMAIN-CONTAINING PROTEIN"/>
    <property type="match status" value="1"/>
</dbReference>
<dbReference type="Pfam" id="PF13679">
    <property type="entry name" value="Methyltransf_32"/>
    <property type="match status" value="1"/>
</dbReference>
<protein>
    <recommendedName>
        <fullName evidence="2">Methyltransferase domain-containing protein</fullName>
    </recommendedName>
</protein>
<dbReference type="PANTHER" id="PTHR12496">
    <property type="entry name" value="CGI-41 METHYLTRANSFERASE"/>
    <property type="match status" value="1"/>
</dbReference>
<feature type="compositionally biased region" description="Basic and acidic residues" evidence="1">
    <location>
        <begin position="363"/>
        <end position="377"/>
    </location>
</feature>
<feature type="domain" description="Methyltransferase" evidence="2">
    <location>
        <begin position="111"/>
        <end position="282"/>
    </location>
</feature>
<dbReference type="InterPro" id="IPR025714">
    <property type="entry name" value="Methyltranfer_dom"/>
</dbReference>
<evidence type="ECO:0000313" key="3">
    <source>
        <dbReference type="EMBL" id="KAF5338917.1"/>
    </source>
</evidence>
<evidence type="ECO:0000259" key="2">
    <source>
        <dbReference type="Pfam" id="PF13679"/>
    </source>
</evidence>
<dbReference type="InterPro" id="IPR052220">
    <property type="entry name" value="METTL25"/>
</dbReference>
<dbReference type="AlphaFoldDB" id="A0A8H5CE92"/>
<dbReference type="Gene3D" id="3.40.50.150">
    <property type="entry name" value="Vaccinia Virus protein VP39"/>
    <property type="match status" value="1"/>
</dbReference>
<dbReference type="SUPFAM" id="SSF53335">
    <property type="entry name" value="S-adenosyl-L-methionine-dependent methyltransferases"/>
    <property type="match status" value="1"/>
</dbReference>
<accession>A0A8H5CE92</accession>
<dbReference type="Proteomes" id="UP000541558">
    <property type="component" value="Unassembled WGS sequence"/>
</dbReference>
<reference evidence="3 4" key="1">
    <citation type="journal article" date="2020" name="ISME J.">
        <title>Uncovering the hidden diversity of litter-decomposition mechanisms in mushroom-forming fungi.</title>
        <authorList>
            <person name="Floudas D."/>
            <person name="Bentzer J."/>
            <person name="Ahren D."/>
            <person name="Johansson T."/>
            <person name="Persson P."/>
            <person name="Tunlid A."/>
        </authorList>
    </citation>
    <scope>NUCLEOTIDE SEQUENCE [LARGE SCALE GENOMIC DNA]</scope>
    <source>
        <strain evidence="3 4">CBS 175.51</strain>
    </source>
</reference>
<sequence length="558" mass="61942">MIVSAANQFVMASDSPTNDVLRVRHLADLLANHRSLLTTHPNDCILTVISDEWSVSSEDLTHYYAAGVGGDYLPKDLRSFIDNIRALQIPREPIHMPNLRPLPTTKGMSPKKLHEVHRMANYVKDVVDSNDSRGGAHRLEGQLHIVDVGAGQGYLTRALGALFPRARLLALDADHGQTEGAERRGKLPERRLDTFTAEINNRIDHKTMLVTPDSLLQAVDDWIGQPSDPEPRPRVLFVALHACGSLTPDMLKAFLSSVTDSNLARAWDPLAIIAVGCCYNLMYPGDYPLSHAVRSYMPATEYPLPTSAYHLAAQIPLTWLHEDPKAGESTLRPSVQLATRKIVWRALLGTLLSKSHDSTPLYRRREKDSEDKEEGKKVLNSSDVPVKWWVQPRSEPGTENADTSPPQPTFDRLIQAKTSDYATQPLGIGITEAGLRLGKLPDSAYTNGWQHFLNTAGQRLGIQWEVEDVKDLRDPVLEKQVESLHTLRCFLGSAIESAILLDRLQWLREELSIWEGLSERDGGKDTAWDVELVNLFDQAVGSGRNIGVVIAPAIPSYG</sequence>
<dbReference type="InterPro" id="IPR029063">
    <property type="entry name" value="SAM-dependent_MTases_sf"/>
</dbReference>
<feature type="region of interest" description="Disordered" evidence="1">
    <location>
        <begin position="359"/>
        <end position="379"/>
    </location>
</feature>
<dbReference type="EMBL" id="JAACJK010000010">
    <property type="protein sequence ID" value="KAF5338917.1"/>
    <property type="molecule type" value="Genomic_DNA"/>
</dbReference>
<dbReference type="OrthoDB" id="10258156at2759"/>
<organism evidence="3 4">
    <name type="scientific">Ephemerocybe angulata</name>
    <dbReference type="NCBI Taxonomy" id="980116"/>
    <lineage>
        <taxon>Eukaryota</taxon>
        <taxon>Fungi</taxon>
        <taxon>Dikarya</taxon>
        <taxon>Basidiomycota</taxon>
        <taxon>Agaricomycotina</taxon>
        <taxon>Agaricomycetes</taxon>
        <taxon>Agaricomycetidae</taxon>
        <taxon>Agaricales</taxon>
        <taxon>Agaricineae</taxon>
        <taxon>Psathyrellaceae</taxon>
        <taxon>Ephemerocybe</taxon>
    </lineage>
</organism>
<name>A0A8H5CE92_9AGAR</name>